<proteinExistence type="predicted"/>
<dbReference type="EMBL" id="SLXQ01000040">
    <property type="protein sequence ID" value="TCP38754.1"/>
    <property type="molecule type" value="Genomic_DNA"/>
</dbReference>
<accession>A0A4R2PUA7</accession>
<comment type="caution">
    <text evidence="1">The sequence shown here is derived from an EMBL/GenBank/DDBJ whole genome shotgun (WGS) entry which is preliminary data.</text>
</comment>
<dbReference type="RefSeq" id="WP_132881485.1">
    <property type="nucleotide sequence ID" value="NZ_SLXQ01000040.1"/>
</dbReference>
<protein>
    <submittedName>
        <fullName evidence="1">Uncharacterized protein</fullName>
    </submittedName>
</protein>
<keyword evidence="2" id="KW-1185">Reference proteome</keyword>
<evidence type="ECO:0000313" key="2">
    <source>
        <dbReference type="Proteomes" id="UP000294911"/>
    </source>
</evidence>
<sequence>MTEHPMRVLNDIKRALTTTKRLESRARKLRHKETRMLAVTALSYLRSARLHQKSAVNHWPNDPRHHKAATEARTDFHMGQLYLNDAKSTLKRSR</sequence>
<dbReference type="AlphaFoldDB" id="A0A4R2PUA7"/>
<reference evidence="1 2" key="1">
    <citation type="submission" date="2019-03" db="EMBL/GenBank/DDBJ databases">
        <title>Genomic Encyclopedia of Type Strains, Phase IV (KMG-IV): sequencing the most valuable type-strain genomes for metagenomic binning, comparative biology and taxonomic classification.</title>
        <authorList>
            <person name="Goeker M."/>
        </authorList>
    </citation>
    <scope>NUCLEOTIDE SEQUENCE [LARGE SCALE GENOMIC DNA]</scope>
    <source>
        <strain evidence="1 2">DSM 45765</strain>
    </source>
</reference>
<evidence type="ECO:0000313" key="1">
    <source>
        <dbReference type="EMBL" id="TCP38754.1"/>
    </source>
</evidence>
<name>A0A4R2PUA7_9PSEU</name>
<organism evidence="1 2">
    <name type="scientific">Tamaricihabitans halophyticus</name>
    <dbReference type="NCBI Taxonomy" id="1262583"/>
    <lineage>
        <taxon>Bacteria</taxon>
        <taxon>Bacillati</taxon>
        <taxon>Actinomycetota</taxon>
        <taxon>Actinomycetes</taxon>
        <taxon>Pseudonocardiales</taxon>
        <taxon>Pseudonocardiaceae</taxon>
        <taxon>Tamaricihabitans</taxon>
    </lineage>
</organism>
<gene>
    <name evidence="1" type="ORF">EV191_1402</name>
</gene>
<dbReference type="Proteomes" id="UP000294911">
    <property type="component" value="Unassembled WGS sequence"/>
</dbReference>